<evidence type="ECO:0000313" key="7">
    <source>
        <dbReference type="EMBL" id="GAA5063428.1"/>
    </source>
</evidence>
<comment type="caution">
    <text evidence="7">The sequence shown here is derived from an EMBL/GenBank/DDBJ whole genome shotgun (WGS) entry which is preliminary data.</text>
</comment>
<comment type="similarity">
    <text evidence="2">Belongs to the oxygen-dependent FAD-linked oxidoreductase family.</text>
</comment>
<dbReference type="Proteomes" id="UP001501729">
    <property type="component" value="Unassembled WGS sequence"/>
</dbReference>
<dbReference type="Gene3D" id="3.30.43.10">
    <property type="entry name" value="Uridine Diphospho-n-acetylenolpyruvylglucosamine Reductase, domain 2"/>
    <property type="match status" value="1"/>
</dbReference>
<evidence type="ECO:0000256" key="5">
    <source>
        <dbReference type="ARBA" id="ARBA00023002"/>
    </source>
</evidence>
<dbReference type="Gene3D" id="3.30.465.10">
    <property type="match status" value="1"/>
</dbReference>
<dbReference type="InterPro" id="IPR016169">
    <property type="entry name" value="FAD-bd_PCMH_sub2"/>
</dbReference>
<comment type="cofactor">
    <cofactor evidence="1">
        <name>FAD</name>
        <dbReference type="ChEBI" id="CHEBI:57692"/>
    </cofactor>
</comment>
<dbReference type="PROSITE" id="PS00862">
    <property type="entry name" value="OX2_COVAL_FAD"/>
    <property type="match status" value="1"/>
</dbReference>
<evidence type="ECO:0000256" key="3">
    <source>
        <dbReference type="ARBA" id="ARBA00022630"/>
    </source>
</evidence>
<dbReference type="EMBL" id="BAABKX010000026">
    <property type="protein sequence ID" value="GAA5063428.1"/>
    <property type="molecule type" value="Genomic_DNA"/>
</dbReference>
<feature type="domain" description="FAD-binding PCMH-type" evidence="6">
    <location>
        <begin position="43"/>
        <end position="213"/>
    </location>
</feature>
<evidence type="ECO:0000256" key="4">
    <source>
        <dbReference type="ARBA" id="ARBA00022827"/>
    </source>
</evidence>
<dbReference type="RefSeq" id="WP_227777193.1">
    <property type="nucleotide sequence ID" value="NZ_BAABKX010000026.1"/>
</dbReference>
<dbReference type="InterPro" id="IPR036318">
    <property type="entry name" value="FAD-bd_PCMH-like_sf"/>
</dbReference>
<dbReference type="InterPro" id="IPR012951">
    <property type="entry name" value="BBE"/>
</dbReference>
<dbReference type="InterPro" id="IPR016166">
    <property type="entry name" value="FAD-bd_PCMH"/>
</dbReference>
<keyword evidence="4" id="KW-0274">FAD</keyword>
<sequence>MTPTEGYADRTAIKDFRETLRGNLIQPDDEGYDEARTVWNGMIDKYPALIVECSGAADVANAVRFAREYDLEIAVRGGGHNVAGTAVCDDGIVIDLSSMRAIWVDPRARTARVEGGALWSDVDHETQAHGLATPGGIVSHTGVAGLTLGGGIGWLMRKHGLTVDNLLSADMVTVDGELIRASEDEHSELFWALRGGGGNFGIVTSFEFALHPVGPTVLAGPVFWAADDTAATLRFYRDFVRDAPDELGTVVRLGTIPPLSVVPEELHWRPGVAINACYAGPVGEGKSVLRPLREHGTPLLDLVSSKPYVAHQSGLDSTVLHGWHYYWKSTDLPELSDDLIEVLVDHAFSTESPRSYAVLFHQGGAVSRVPGDATAYAGRNAPHNININGVWRPDEDFSESETVWARRFFNALRPYREGVYVNFLDVDDDARRVREAYDEHTYQRLAEIKAEYDPDNIFHLNQNIEPTG</sequence>
<dbReference type="InterPro" id="IPR006094">
    <property type="entry name" value="Oxid_FAD_bind_N"/>
</dbReference>
<proteinExistence type="inferred from homology"/>
<dbReference type="InterPro" id="IPR006093">
    <property type="entry name" value="Oxy_OxRdtase_FAD_BS"/>
</dbReference>
<evidence type="ECO:0000313" key="8">
    <source>
        <dbReference type="Proteomes" id="UP001501729"/>
    </source>
</evidence>
<dbReference type="Gene3D" id="3.40.462.20">
    <property type="match status" value="1"/>
</dbReference>
<dbReference type="GO" id="GO:0071949">
    <property type="term" value="F:FAD binding"/>
    <property type="evidence" value="ECO:0007669"/>
    <property type="project" value="InterPro"/>
</dbReference>
<keyword evidence="8" id="KW-1185">Reference proteome</keyword>
<evidence type="ECO:0000259" key="6">
    <source>
        <dbReference type="PROSITE" id="PS51387"/>
    </source>
</evidence>
<evidence type="ECO:0000256" key="2">
    <source>
        <dbReference type="ARBA" id="ARBA00005466"/>
    </source>
</evidence>
<dbReference type="InterPro" id="IPR016167">
    <property type="entry name" value="FAD-bd_PCMH_sub1"/>
</dbReference>
<dbReference type="GO" id="GO:0016491">
    <property type="term" value="F:oxidoreductase activity"/>
    <property type="evidence" value="ECO:0007669"/>
    <property type="project" value="UniProtKB-KW"/>
</dbReference>
<dbReference type="PANTHER" id="PTHR42973">
    <property type="entry name" value="BINDING OXIDOREDUCTASE, PUTATIVE (AFU_ORTHOLOGUE AFUA_1G17690)-RELATED"/>
    <property type="match status" value="1"/>
</dbReference>
<dbReference type="Pfam" id="PF08031">
    <property type="entry name" value="BBE"/>
    <property type="match status" value="1"/>
</dbReference>
<protein>
    <submittedName>
        <fullName evidence="7">FAD-binding oxidoreductase</fullName>
    </submittedName>
</protein>
<keyword evidence="5" id="KW-0560">Oxidoreductase</keyword>
<reference evidence="7 8" key="1">
    <citation type="journal article" date="2019" name="Int. J. Syst. Evol. Microbiol.">
        <title>The Global Catalogue of Microorganisms (GCM) 10K type strain sequencing project: providing services to taxonomists for standard genome sequencing and annotation.</title>
        <authorList>
            <consortium name="The Broad Institute Genomics Platform"/>
            <consortium name="The Broad Institute Genome Sequencing Center for Infectious Disease"/>
            <person name="Wu L."/>
            <person name="Ma J."/>
        </authorList>
    </citation>
    <scope>NUCLEOTIDE SEQUENCE [LARGE SCALE GENOMIC DNA]</scope>
    <source>
        <strain evidence="7 8">JCM 17504</strain>
    </source>
</reference>
<organism evidence="7 8">
    <name type="scientific">Haladaptatus pallidirubidus</name>
    <dbReference type="NCBI Taxonomy" id="1008152"/>
    <lineage>
        <taxon>Archaea</taxon>
        <taxon>Methanobacteriati</taxon>
        <taxon>Methanobacteriota</taxon>
        <taxon>Stenosarchaea group</taxon>
        <taxon>Halobacteria</taxon>
        <taxon>Halobacteriales</taxon>
        <taxon>Haladaptataceae</taxon>
        <taxon>Haladaptatus</taxon>
    </lineage>
</organism>
<dbReference type="Pfam" id="PF01565">
    <property type="entry name" value="FAD_binding_4"/>
    <property type="match status" value="1"/>
</dbReference>
<dbReference type="PANTHER" id="PTHR42973:SF39">
    <property type="entry name" value="FAD-BINDING PCMH-TYPE DOMAIN-CONTAINING PROTEIN"/>
    <property type="match status" value="1"/>
</dbReference>
<dbReference type="GeneID" id="68615900"/>
<keyword evidence="3" id="KW-0285">Flavoprotein</keyword>
<accession>A0AAV3UQF6</accession>
<dbReference type="SUPFAM" id="SSF56176">
    <property type="entry name" value="FAD-binding/transporter-associated domain-like"/>
    <property type="match status" value="1"/>
</dbReference>
<gene>
    <name evidence="7" type="ORF">GCM10025751_51860</name>
</gene>
<name>A0AAV3UQF6_9EURY</name>
<evidence type="ECO:0000256" key="1">
    <source>
        <dbReference type="ARBA" id="ARBA00001974"/>
    </source>
</evidence>
<dbReference type="AlphaFoldDB" id="A0AAV3UQF6"/>
<dbReference type="InterPro" id="IPR050416">
    <property type="entry name" value="FAD-linked_Oxidoreductase"/>
</dbReference>
<dbReference type="PROSITE" id="PS51387">
    <property type="entry name" value="FAD_PCMH"/>
    <property type="match status" value="1"/>
</dbReference>